<dbReference type="Proteomes" id="UP001448207">
    <property type="component" value="Unassembled WGS sequence"/>
</dbReference>
<reference evidence="2 3" key="1">
    <citation type="submission" date="2024-04" db="EMBL/GenBank/DDBJ databases">
        <title>Symmetric and asymmetric DNA N6-adenine methylation regulates different biological responses in Mucorales.</title>
        <authorList>
            <consortium name="Lawrence Berkeley National Laboratory"/>
            <person name="Lax C."/>
            <person name="Mondo S.J."/>
            <person name="Osorio-Concepcion M."/>
            <person name="Muszewska A."/>
            <person name="Corrochano-Luque M."/>
            <person name="Gutierrez G."/>
            <person name="Riley R."/>
            <person name="Lipzen A."/>
            <person name="Guo J."/>
            <person name="Hundley H."/>
            <person name="Amirebrahimi M."/>
            <person name="Ng V."/>
            <person name="Lorenzo-Gutierrez D."/>
            <person name="Binder U."/>
            <person name="Yang J."/>
            <person name="Song Y."/>
            <person name="Canovas D."/>
            <person name="Navarro E."/>
            <person name="Freitag M."/>
            <person name="Gabaldon T."/>
            <person name="Grigoriev I.V."/>
            <person name="Corrochano L.M."/>
            <person name="Nicolas F.E."/>
            <person name="Garre V."/>
        </authorList>
    </citation>
    <scope>NUCLEOTIDE SEQUENCE [LARGE SCALE GENOMIC DNA]</scope>
    <source>
        <strain evidence="2 3">L51</strain>
    </source>
</reference>
<dbReference type="Pfam" id="PF08207">
    <property type="entry name" value="EFP_N"/>
    <property type="match status" value="1"/>
</dbReference>
<feature type="domain" description="Translation elongation factor KOW-like" evidence="1">
    <location>
        <begin position="34"/>
        <end position="69"/>
    </location>
</feature>
<comment type="caution">
    <text evidence="2">The sequence shown here is derived from an EMBL/GenBank/DDBJ whole genome shotgun (WGS) entry which is preliminary data.</text>
</comment>
<evidence type="ECO:0000313" key="2">
    <source>
        <dbReference type="EMBL" id="KAL0079852.1"/>
    </source>
</evidence>
<dbReference type="Gene3D" id="2.30.30.30">
    <property type="match status" value="1"/>
</dbReference>
<dbReference type="SUPFAM" id="SSF50104">
    <property type="entry name" value="Translation proteins SH3-like domain"/>
    <property type="match status" value="1"/>
</dbReference>
<dbReference type="InterPro" id="IPR013185">
    <property type="entry name" value="Transl_elong_KOW-like"/>
</dbReference>
<evidence type="ECO:0000313" key="3">
    <source>
        <dbReference type="Proteomes" id="UP001448207"/>
    </source>
</evidence>
<gene>
    <name evidence="2" type="ORF">J3Q64DRAFT_1257635</name>
</gene>
<organism evidence="2 3">
    <name type="scientific">Phycomyces blakesleeanus</name>
    <dbReference type="NCBI Taxonomy" id="4837"/>
    <lineage>
        <taxon>Eukaryota</taxon>
        <taxon>Fungi</taxon>
        <taxon>Fungi incertae sedis</taxon>
        <taxon>Mucoromycota</taxon>
        <taxon>Mucoromycotina</taxon>
        <taxon>Mucoromycetes</taxon>
        <taxon>Mucorales</taxon>
        <taxon>Phycomycetaceae</taxon>
        <taxon>Phycomyces</taxon>
    </lineage>
</organism>
<dbReference type="InterPro" id="IPR014722">
    <property type="entry name" value="Rib_uL2_dom2"/>
</dbReference>
<name>A0ABR3ARG5_PHYBL</name>
<protein>
    <recommendedName>
        <fullName evidence="1">Translation elongation factor KOW-like domain-containing protein</fullName>
    </recommendedName>
</protein>
<accession>A0ABR3ARG5</accession>
<sequence length="91" mass="10105">MASLIFSSSLARVRSAVPLQRAIVVAQRDFKLSVGSIKKGQIVQFKDKAWKVLNRDHSSSGRGGAVIKVHTDNWCCTIKNLLNKFCVKIYA</sequence>
<proteinExistence type="predicted"/>
<dbReference type="EMBL" id="JBCLYO010000021">
    <property type="protein sequence ID" value="KAL0079852.1"/>
    <property type="molecule type" value="Genomic_DNA"/>
</dbReference>
<keyword evidence="3" id="KW-1185">Reference proteome</keyword>
<dbReference type="InterPro" id="IPR008991">
    <property type="entry name" value="Translation_prot_SH3-like_sf"/>
</dbReference>
<evidence type="ECO:0000259" key="1">
    <source>
        <dbReference type="Pfam" id="PF08207"/>
    </source>
</evidence>